<dbReference type="RefSeq" id="WP_054757814.1">
    <property type="nucleotide sequence ID" value="NZ_AZFQ01000034.1"/>
</dbReference>
<keyword evidence="3" id="KW-1185">Reference proteome</keyword>
<proteinExistence type="predicted"/>
<sequence>MSDEDAVILSRKRINIIARVKLLRLERTILSLGILLVSLTMVIVTVLSKGNVNGYSLMVAVYTVILTILLTCFFNYKDKIDDFVYEVRSIEDKLRSLWL</sequence>
<dbReference type="GeneID" id="98307818"/>
<comment type="caution">
    <text evidence="2">The sequence shown here is derived from an EMBL/GenBank/DDBJ whole genome shotgun (WGS) entry which is preliminary data.</text>
</comment>
<feature type="transmembrane region" description="Helical" evidence="1">
    <location>
        <begin position="29"/>
        <end position="48"/>
    </location>
</feature>
<dbReference type="EMBL" id="AZFQ01000034">
    <property type="protein sequence ID" value="KRL99097.1"/>
    <property type="molecule type" value="Genomic_DNA"/>
</dbReference>
<keyword evidence="1" id="KW-0812">Transmembrane</keyword>
<feature type="transmembrane region" description="Helical" evidence="1">
    <location>
        <begin position="54"/>
        <end position="76"/>
    </location>
</feature>
<accession>A0A0R1V0F4</accession>
<keyword evidence="1" id="KW-0472">Membrane</keyword>
<evidence type="ECO:0000256" key="1">
    <source>
        <dbReference type="SAM" id="Phobius"/>
    </source>
</evidence>
<evidence type="ECO:0008006" key="4">
    <source>
        <dbReference type="Google" id="ProtNLM"/>
    </source>
</evidence>
<dbReference type="PATRIC" id="fig|1423801.4.peg.383"/>
<organism evidence="2 3">
    <name type="scientific">Liquorilactobacillus satsumensis DSM 16230 = JCM 12392</name>
    <dbReference type="NCBI Taxonomy" id="1423801"/>
    <lineage>
        <taxon>Bacteria</taxon>
        <taxon>Bacillati</taxon>
        <taxon>Bacillota</taxon>
        <taxon>Bacilli</taxon>
        <taxon>Lactobacillales</taxon>
        <taxon>Lactobacillaceae</taxon>
        <taxon>Liquorilactobacillus</taxon>
    </lineage>
</organism>
<reference evidence="2 3" key="1">
    <citation type="journal article" date="2015" name="Genome Announc.">
        <title>Expanding the biotechnology potential of lactobacilli through comparative genomics of 213 strains and associated genera.</title>
        <authorList>
            <person name="Sun Z."/>
            <person name="Harris H.M."/>
            <person name="McCann A."/>
            <person name="Guo C."/>
            <person name="Argimon S."/>
            <person name="Zhang W."/>
            <person name="Yang X."/>
            <person name="Jeffery I.B."/>
            <person name="Cooney J.C."/>
            <person name="Kagawa T.F."/>
            <person name="Liu W."/>
            <person name="Song Y."/>
            <person name="Salvetti E."/>
            <person name="Wrobel A."/>
            <person name="Rasinkangas P."/>
            <person name="Parkhill J."/>
            <person name="Rea M.C."/>
            <person name="O'Sullivan O."/>
            <person name="Ritari J."/>
            <person name="Douillard F.P."/>
            <person name="Paul Ross R."/>
            <person name="Yang R."/>
            <person name="Briner A.E."/>
            <person name="Felis G.E."/>
            <person name="de Vos W.M."/>
            <person name="Barrangou R."/>
            <person name="Klaenhammer T.R."/>
            <person name="Caufield P.W."/>
            <person name="Cui Y."/>
            <person name="Zhang H."/>
            <person name="O'Toole P.W."/>
        </authorList>
    </citation>
    <scope>NUCLEOTIDE SEQUENCE [LARGE SCALE GENOMIC DNA]</scope>
    <source>
        <strain evidence="2 3">DSM 16230</strain>
    </source>
</reference>
<dbReference type="AlphaFoldDB" id="A0A0R1V0F4"/>
<keyword evidence="1" id="KW-1133">Transmembrane helix</keyword>
<gene>
    <name evidence="2" type="ORF">FD50_GL000376</name>
</gene>
<evidence type="ECO:0000313" key="2">
    <source>
        <dbReference type="EMBL" id="KRL99097.1"/>
    </source>
</evidence>
<dbReference type="Proteomes" id="UP000051166">
    <property type="component" value="Unassembled WGS sequence"/>
</dbReference>
<protein>
    <recommendedName>
        <fullName evidence="4">SMODS and SLOG-associating 2TM effector domain-containing protein</fullName>
    </recommendedName>
</protein>
<name>A0A0R1V0F4_9LACO</name>
<evidence type="ECO:0000313" key="3">
    <source>
        <dbReference type="Proteomes" id="UP000051166"/>
    </source>
</evidence>